<dbReference type="InterPro" id="IPR001119">
    <property type="entry name" value="SLH_dom"/>
</dbReference>
<dbReference type="Proteomes" id="UP000187412">
    <property type="component" value="Unassembled WGS sequence"/>
</dbReference>
<feature type="domain" description="SLH" evidence="2">
    <location>
        <begin position="104"/>
        <end position="169"/>
    </location>
</feature>
<reference evidence="3 4" key="1">
    <citation type="submission" date="2016-10" db="EMBL/GenBank/DDBJ databases">
        <title>Paenibacillus species isolates.</title>
        <authorList>
            <person name="Beno S.M."/>
        </authorList>
    </citation>
    <scope>NUCLEOTIDE SEQUENCE [LARGE SCALE GENOMIC DNA]</scope>
    <source>
        <strain evidence="3 4">FSL H7-0744</strain>
    </source>
</reference>
<accession>A0ABX3HQ20</accession>
<dbReference type="RefSeq" id="WP_076109645.1">
    <property type="nucleotide sequence ID" value="NZ_MPTB01000005.1"/>
</dbReference>
<dbReference type="Gene3D" id="2.60.40.1220">
    <property type="match status" value="4"/>
</dbReference>
<gene>
    <name evidence="3" type="ORF">BSK56_05280</name>
</gene>
<proteinExistence type="predicted"/>
<evidence type="ECO:0000313" key="4">
    <source>
        <dbReference type="Proteomes" id="UP000187412"/>
    </source>
</evidence>
<evidence type="ECO:0000256" key="1">
    <source>
        <dbReference type="ARBA" id="ARBA00022729"/>
    </source>
</evidence>
<keyword evidence="4" id="KW-1185">Reference proteome</keyword>
<sequence length="910" mass="94324">MSDMSYPTKEKSQFMNVQGGEKKVMKKILSVALSTAMAFSMFASVAFGETATTPQAKFDALAAKGILEGYPDGQAHLEKDLTRAEFAKIVTKLFDLPEVAPTTLSYKDKGYTKTMWAVPYIEAATAAGYMKGTDTVKGLFNFNGKVTVQEIAAVLHRALKLETPTTTDNNAAVWAKGYAQAVVEAGLVAKGVDFKSNATRSLVVEAAYAAANYSKAPTVVSGEALNPTSVLVTFSDKSTTTVTLTTALVEGVETTVPFKHNNVDYSVKVTLAAPKVVSVNAPNAKQLQVTFNRAIDTSTLVSNDKLKSGVIRVIPLNNQPAITVDGSEVSVNAAGTEAIVTFPGLEFLKGQYTVVVTDAVKTTAGTALANYSALLTAADTVAPTVASVTAVAKDTTNKVLVKFSEPVKPAGIIASVNGVSASVTRETYDTFSLTAGTLKTGTTYDVSLLNVSDFAGNLISPNPIKTSVAVTSDTAAPTITSVTATGDSLITVKFNKKVNYQSLIGNVKFLNTYGESQGTLSVEATADSDTIKFKVPAGFKLPDSGSYTGSLVFGATVKDTLGNTLGTPVTQPITLVKDTTAPVASNASFSTDKGLVVPYSEDVTLVGGTPTLISDSTGLVVTGVDFSGAKIVDGTKLTYPNVKGLSGTYTLRLPAGLVTDLALAKNKSVGTTINVSAAAATTTDTERPVVTSITYSEGVKADTEVVFTVTVKDNVGLNVVSLRDVNSYTLGSKALPTNSYAQLLRSDGTATAPTVAVVEVRVPKNAISKTEAIEFIASGITDTAGNGTYGATIKPVLADGVKPTLDSAAVSSGDTSLLQLTFSEPIDAATLKASDFVIIVNNNTTTPAAITGGFIAGVGNDAGKYYVRLAGYSDLNANNVNNITVRVIDGATATDKAGNTIVGDKTVNAK</sequence>
<comment type="caution">
    <text evidence="3">The sequence shown here is derived from an EMBL/GenBank/DDBJ whole genome shotgun (WGS) entry which is preliminary data.</text>
</comment>
<evidence type="ECO:0000259" key="2">
    <source>
        <dbReference type="PROSITE" id="PS51272"/>
    </source>
</evidence>
<dbReference type="EMBL" id="MPTB01000005">
    <property type="protein sequence ID" value="OMD51285.1"/>
    <property type="molecule type" value="Genomic_DNA"/>
</dbReference>
<name>A0ABX3HQ20_PAEBO</name>
<evidence type="ECO:0000313" key="3">
    <source>
        <dbReference type="EMBL" id="OMD51285.1"/>
    </source>
</evidence>
<dbReference type="InterPro" id="IPR014755">
    <property type="entry name" value="Cu-Rt/internalin_Ig-like"/>
</dbReference>
<protein>
    <recommendedName>
        <fullName evidence="2">SLH domain-containing protein</fullName>
    </recommendedName>
</protein>
<feature type="domain" description="SLH" evidence="2">
    <location>
        <begin position="38"/>
        <end position="103"/>
    </location>
</feature>
<keyword evidence="1" id="KW-0732">Signal</keyword>
<dbReference type="PROSITE" id="PS51272">
    <property type="entry name" value="SLH"/>
    <property type="match status" value="2"/>
</dbReference>
<organism evidence="3 4">
    <name type="scientific">Paenibacillus borealis</name>
    <dbReference type="NCBI Taxonomy" id="160799"/>
    <lineage>
        <taxon>Bacteria</taxon>
        <taxon>Bacillati</taxon>
        <taxon>Bacillota</taxon>
        <taxon>Bacilli</taxon>
        <taxon>Bacillales</taxon>
        <taxon>Paenibacillaceae</taxon>
        <taxon>Paenibacillus</taxon>
    </lineage>
</organism>